<name>A5DGY4_PICGU</name>
<sequence length="326" mass="36304">MVPLIVALYVAVRLPGFDKASANCSLRVVVLLNMKLAGFVTLALFEASALAFSDTAPFFSSRNLGKLSYYEESTNLGPAWTSFTNDICSSNKKTVVFRVNNLQHHGDIQDGSYVEHVHYKSAADLDLLLGDSCRSDQVSYQQTISTLDKPLTIIDVEDNKVHTVREFTDAIKDPSVMVVVQGKPSFHKTSSHLEDIKSYVEDKVYDNLNIEFGVHHKRSETEDFDKIAAEVEADFAKAESLVSKYPHGQVTALSEASAETSTPSHHKRNNSSLFTEYRFFTPGIWSGLIVSAMLIAVLVTALQWIGSLDISYKSFDKQVDYEKKNE</sequence>
<dbReference type="InterPro" id="IPR046756">
    <property type="entry name" value="VAS1/VOA1_TM"/>
</dbReference>
<evidence type="ECO:0000259" key="11">
    <source>
        <dbReference type="Pfam" id="PF20520"/>
    </source>
</evidence>
<evidence type="ECO:0000256" key="3">
    <source>
        <dbReference type="ARBA" id="ARBA00022089"/>
    </source>
</evidence>
<dbReference type="eggNOG" id="ENOG502S5C0">
    <property type="taxonomic scope" value="Eukaryota"/>
</dbReference>
<evidence type="ECO:0000256" key="4">
    <source>
        <dbReference type="ARBA" id="ARBA00022692"/>
    </source>
</evidence>
<evidence type="ECO:0000313" key="13">
    <source>
        <dbReference type="Proteomes" id="UP000001997"/>
    </source>
</evidence>
<comment type="subcellular location">
    <subcellularLocation>
        <location evidence="1">Endoplasmic reticulum membrane</location>
        <topology evidence="1">Single-pass type I membrane protein</topology>
    </subcellularLocation>
</comment>
<evidence type="ECO:0000256" key="7">
    <source>
        <dbReference type="ARBA" id="ARBA00022989"/>
    </source>
</evidence>
<evidence type="ECO:0000256" key="2">
    <source>
        <dbReference type="ARBA" id="ARBA00008203"/>
    </source>
</evidence>
<dbReference type="PANTHER" id="PTHR28285:SF1">
    <property type="entry name" value="PROTEIN BIG1"/>
    <property type="match status" value="1"/>
</dbReference>
<dbReference type="OrthoDB" id="9985059at2759"/>
<evidence type="ECO:0000256" key="1">
    <source>
        <dbReference type="ARBA" id="ARBA00004115"/>
    </source>
</evidence>
<evidence type="ECO:0000256" key="10">
    <source>
        <dbReference type="SAM" id="Phobius"/>
    </source>
</evidence>
<dbReference type="InParanoid" id="A5DGY4"/>
<accession>A5DGY4</accession>
<keyword evidence="5" id="KW-0732">Signal</keyword>
<dbReference type="KEGG" id="pgu:PGUG_02535"/>
<dbReference type="GO" id="GO:0006078">
    <property type="term" value="P:(1-&gt;6)-beta-D-glucan biosynthetic process"/>
    <property type="evidence" value="ECO:0007669"/>
    <property type="project" value="TreeGrafter"/>
</dbReference>
<dbReference type="Proteomes" id="UP000001997">
    <property type="component" value="Unassembled WGS sequence"/>
</dbReference>
<evidence type="ECO:0000256" key="6">
    <source>
        <dbReference type="ARBA" id="ARBA00022824"/>
    </source>
</evidence>
<dbReference type="FunCoup" id="A5DGY4">
    <property type="interactions" value="34"/>
</dbReference>
<dbReference type="GeneID" id="5127089"/>
<evidence type="ECO:0000256" key="8">
    <source>
        <dbReference type="ARBA" id="ARBA00023136"/>
    </source>
</evidence>
<dbReference type="STRING" id="294746.A5DGY4"/>
<dbReference type="GO" id="GO:0009272">
    <property type="term" value="P:fungal-type cell wall biogenesis"/>
    <property type="evidence" value="ECO:0007669"/>
    <property type="project" value="TreeGrafter"/>
</dbReference>
<evidence type="ECO:0000256" key="9">
    <source>
        <dbReference type="ARBA" id="ARBA00023316"/>
    </source>
</evidence>
<organism evidence="12 13">
    <name type="scientific">Meyerozyma guilliermondii (strain ATCC 6260 / CBS 566 / DSM 6381 / JCM 1539 / NBRC 10279 / NRRL Y-324)</name>
    <name type="common">Yeast</name>
    <name type="synonym">Candida guilliermondii</name>
    <dbReference type="NCBI Taxonomy" id="294746"/>
    <lineage>
        <taxon>Eukaryota</taxon>
        <taxon>Fungi</taxon>
        <taxon>Dikarya</taxon>
        <taxon>Ascomycota</taxon>
        <taxon>Saccharomycotina</taxon>
        <taxon>Pichiomycetes</taxon>
        <taxon>Debaryomycetaceae</taxon>
        <taxon>Meyerozyma</taxon>
    </lineage>
</organism>
<proteinExistence type="inferred from homology"/>
<dbReference type="AlphaFoldDB" id="A5DGY4"/>
<dbReference type="OMA" id="KYQFFTS"/>
<reference evidence="12 13" key="1">
    <citation type="journal article" date="2009" name="Nature">
        <title>Evolution of pathogenicity and sexual reproduction in eight Candida genomes.</title>
        <authorList>
            <person name="Butler G."/>
            <person name="Rasmussen M.D."/>
            <person name="Lin M.F."/>
            <person name="Santos M.A."/>
            <person name="Sakthikumar S."/>
            <person name="Munro C.A."/>
            <person name="Rheinbay E."/>
            <person name="Grabherr M."/>
            <person name="Forche A."/>
            <person name="Reedy J.L."/>
            <person name="Agrafioti I."/>
            <person name="Arnaud M.B."/>
            <person name="Bates S."/>
            <person name="Brown A.J."/>
            <person name="Brunke S."/>
            <person name="Costanzo M.C."/>
            <person name="Fitzpatrick D.A."/>
            <person name="de Groot P.W."/>
            <person name="Harris D."/>
            <person name="Hoyer L.L."/>
            <person name="Hube B."/>
            <person name="Klis F.M."/>
            <person name="Kodira C."/>
            <person name="Lennard N."/>
            <person name="Logue M.E."/>
            <person name="Martin R."/>
            <person name="Neiman A.M."/>
            <person name="Nikolaou E."/>
            <person name="Quail M.A."/>
            <person name="Quinn J."/>
            <person name="Santos M.C."/>
            <person name="Schmitzberger F.F."/>
            <person name="Sherlock G."/>
            <person name="Shah P."/>
            <person name="Silverstein K.A."/>
            <person name="Skrzypek M.S."/>
            <person name="Soll D."/>
            <person name="Staggs R."/>
            <person name="Stansfield I."/>
            <person name="Stumpf M.P."/>
            <person name="Sudbery P.E."/>
            <person name="Srikantha T."/>
            <person name="Zeng Q."/>
            <person name="Berman J."/>
            <person name="Berriman M."/>
            <person name="Heitman J."/>
            <person name="Gow N.A."/>
            <person name="Lorenz M.C."/>
            <person name="Birren B.W."/>
            <person name="Kellis M."/>
            <person name="Cuomo C.A."/>
        </authorList>
    </citation>
    <scope>NUCLEOTIDE SEQUENCE [LARGE SCALE GENOMIC DNA]</scope>
    <source>
        <strain evidence="13">ATCC 6260 / CBS 566 / DSM 6381 / JCM 1539 / NBRC 10279 / NRRL Y-324</strain>
    </source>
</reference>
<dbReference type="EMBL" id="CH408157">
    <property type="protein sequence ID" value="EDK38437.2"/>
    <property type="molecule type" value="Genomic_DNA"/>
</dbReference>
<dbReference type="Pfam" id="PF20520">
    <property type="entry name" value="Ac45-VOA1_TM"/>
    <property type="match status" value="1"/>
</dbReference>
<gene>
    <name evidence="12" type="ORF">PGUG_02535</name>
</gene>
<keyword evidence="8 10" id="KW-0472">Membrane</keyword>
<protein>
    <recommendedName>
        <fullName evidence="3">Protein BIG1</fullName>
    </recommendedName>
</protein>
<dbReference type="GO" id="GO:0005789">
    <property type="term" value="C:endoplasmic reticulum membrane"/>
    <property type="evidence" value="ECO:0007669"/>
    <property type="project" value="UniProtKB-SubCell"/>
</dbReference>
<keyword evidence="13" id="KW-1185">Reference proteome</keyword>
<evidence type="ECO:0000256" key="5">
    <source>
        <dbReference type="ARBA" id="ARBA00022729"/>
    </source>
</evidence>
<dbReference type="HOGENOM" id="CLU_082455_0_0_1"/>
<dbReference type="PANTHER" id="PTHR28285">
    <property type="entry name" value="PROTEIN BIG1"/>
    <property type="match status" value="1"/>
</dbReference>
<feature type="transmembrane region" description="Helical" evidence="10">
    <location>
        <begin position="284"/>
        <end position="305"/>
    </location>
</feature>
<comment type="similarity">
    <text evidence="2">Belongs to the BIG1 family.</text>
</comment>
<dbReference type="GO" id="GO:0071555">
    <property type="term" value="P:cell wall organization"/>
    <property type="evidence" value="ECO:0007669"/>
    <property type="project" value="UniProtKB-KW"/>
</dbReference>
<feature type="domain" description="V-type proton ATPase subunit S1/VOA1 transmembrane" evidence="11">
    <location>
        <begin position="279"/>
        <end position="317"/>
    </location>
</feature>
<keyword evidence="9" id="KW-0961">Cell wall biogenesis/degradation</keyword>
<dbReference type="RefSeq" id="XP_001484806.2">
    <property type="nucleotide sequence ID" value="XM_001484756.1"/>
</dbReference>
<keyword evidence="6" id="KW-0256">Endoplasmic reticulum</keyword>
<keyword evidence="7 10" id="KW-1133">Transmembrane helix</keyword>
<dbReference type="InterPro" id="IPR037654">
    <property type="entry name" value="Big1"/>
</dbReference>
<keyword evidence="4 10" id="KW-0812">Transmembrane</keyword>
<evidence type="ECO:0000313" key="12">
    <source>
        <dbReference type="EMBL" id="EDK38437.2"/>
    </source>
</evidence>